<dbReference type="SUPFAM" id="SSF52413">
    <property type="entry name" value="UDP-glucose/GDP-mannose dehydrogenase C-terminal domain"/>
    <property type="match status" value="1"/>
</dbReference>
<dbReference type="UniPathway" id="UPA00038">
    <property type="reaction ID" value="UER00491"/>
</dbReference>
<organism evidence="8">
    <name type="scientific">marine metagenome</name>
    <dbReference type="NCBI Taxonomy" id="408172"/>
    <lineage>
        <taxon>unclassified sequences</taxon>
        <taxon>metagenomes</taxon>
        <taxon>ecological metagenomes</taxon>
    </lineage>
</organism>
<dbReference type="PIRSF" id="PIRSF000124">
    <property type="entry name" value="UDPglc_GDPman_dh"/>
    <property type="match status" value="1"/>
</dbReference>
<proteinExistence type="inferred from homology"/>
<dbReference type="SUPFAM" id="SSF48179">
    <property type="entry name" value="6-phosphogluconate dehydrogenase C-terminal domain-like"/>
    <property type="match status" value="1"/>
</dbReference>
<dbReference type="SUPFAM" id="SSF51735">
    <property type="entry name" value="NAD(P)-binding Rossmann-fold domains"/>
    <property type="match status" value="1"/>
</dbReference>
<dbReference type="InterPro" id="IPR014027">
    <property type="entry name" value="UDP-Glc/GDP-Man_DH_C"/>
</dbReference>
<dbReference type="GO" id="GO:0051287">
    <property type="term" value="F:NAD binding"/>
    <property type="evidence" value="ECO:0007669"/>
    <property type="project" value="InterPro"/>
</dbReference>
<dbReference type="Gene3D" id="1.20.5.100">
    <property type="entry name" value="Cytochrome c1, transmembrane anchor, C-terminal"/>
    <property type="match status" value="1"/>
</dbReference>
<evidence type="ECO:0000259" key="7">
    <source>
        <dbReference type="SMART" id="SM00984"/>
    </source>
</evidence>
<comment type="similarity">
    <text evidence="2">Belongs to the UDP-glucose/GDP-mannose dehydrogenase family.</text>
</comment>
<dbReference type="InterPro" id="IPR008927">
    <property type="entry name" value="6-PGluconate_DH-like_C_sf"/>
</dbReference>
<gene>
    <name evidence="8" type="ORF">METZ01_LOCUS85243</name>
</gene>
<dbReference type="Gene3D" id="3.40.50.720">
    <property type="entry name" value="NAD(P)-binding Rossmann-like Domain"/>
    <property type="match status" value="2"/>
</dbReference>
<evidence type="ECO:0000256" key="3">
    <source>
        <dbReference type="ARBA" id="ARBA00012954"/>
    </source>
</evidence>
<dbReference type="InterPro" id="IPR036291">
    <property type="entry name" value="NAD(P)-bd_dom_sf"/>
</dbReference>
<dbReference type="InterPro" id="IPR001732">
    <property type="entry name" value="UDP-Glc/GDP-Man_DH_N"/>
</dbReference>
<dbReference type="GO" id="GO:0003979">
    <property type="term" value="F:UDP-glucose 6-dehydrogenase activity"/>
    <property type="evidence" value="ECO:0007669"/>
    <property type="project" value="UniProtKB-EC"/>
</dbReference>
<protein>
    <recommendedName>
        <fullName evidence="3">UDP-glucose 6-dehydrogenase</fullName>
        <ecNumber evidence="3">1.1.1.22</ecNumber>
    </recommendedName>
</protein>
<dbReference type="Pfam" id="PF03720">
    <property type="entry name" value="UDPG_MGDP_dh_C"/>
    <property type="match status" value="1"/>
</dbReference>
<dbReference type="InterPro" id="IPR028357">
    <property type="entry name" value="UDPglc_DH_bac"/>
</dbReference>
<keyword evidence="5" id="KW-0520">NAD</keyword>
<feature type="domain" description="UDP-glucose/GDP-mannose dehydrogenase C-terminal" evidence="7">
    <location>
        <begin position="316"/>
        <end position="418"/>
    </location>
</feature>
<dbReference type="EMBL" id="UINC01007271">
    <property type="protein sequence ID" value="SVA32389.1"/>
    <property type="molecule type" value="Genomic_DNA"/>
</dbReference>
<dbReference type="InterPro" id="IPR036220">
    <property type="entry name" value="UDP-Glc/GDP-Man_DH_C_sf"/>
</dbReference>
<dbReference type="SMART" id="SM00984">
    <property type="entry name" value="UDPG_MGDP_dh_C"/>
    <property type="match status" value="1"/>
</dbReference>
<accession>A0A381UW73</accession>
<reference evidence="8" key="1">
    <citation type="submission" date="2018-05" db="EMBL/GenBank/DDBJ databases">
        <authorList>
            <person name="Lanie J.A."/>
            <person name="Ng W.-L."/>
            <person name="Kazmierczak K.M."/>
            <person name="Andrzejewski T.M."/>
            <person name="Davidsen T.M."/>
            <person name="Wayne K.J."/>
            <person name="Tettelin H."/>
            <person name="Glass J.I."/>
            <person name="Rusch D."/>
            <person name="Podicherti R."/>
            <person name="Tsui H.-C.T."/>
            <person name="Winkler M.E."/>
        </authorList>
    </citation>
    <scope>NUCLEOTIDE SEQUENCE</scope>
</reference>
<dbReference type="PANTHER" id="PTHR43750:SF3">
    <property type="entry name" value="UDP-GLUCOSE 6-DEHYDROGENASE TUAD"/>
    <property type="match status" value="1"/>
</dbReference>
<dbReference type="FunFam" id="1.20.5.100:FF:000001">
    <property type="entry name" value="UDP-glucose 6-dehydrogenase"/>
    <property type="match status" value="1"/>
</dbReference>
<dbReference type="AlphaFoldDB" id="A0A381UW73"/>
<dbReference type="InterPro" id="IPR014026">
    <property type="entry name" value="UDP-Glc/GDP-Man_DH_dimer"/>
</dbReference>
<dbReference type="Pfam" id="PF00984">
    <property type="entry name" value="UDPG_MGDP_dh"/>
    <property type="match status" value="1"/>
</dbReference>
<name>A0A381UW73_9ZZZZ</name>
<dbReference type="Pfam" id="PF03721">
    <property type="entry name" value="UDPG_MGDP_dh_N"/>
    <property type="match status" value="1"/>
</dbReference>
<dbReference type="GO" id="GO:0000271">
    <property type="term" value="P:polysaccharide biosynthetic process"/>
    <property type="evidence" value="ECO:0007669"/>
    <property type="project" value="InterPro"/>
</dbReference>
<dbReference type="PROSITE" id="PS51257">
    <property type="entry name" value="PROKAR_LIPOPROTEIN"/>
    <property type="match status" value="1"/>
</dbReference>
<evidence type="ECO:0000256" key="5">
    <source>
        <dbReference type="ARBA" id="ARBA00023027"/>
    </source>
</evidence>
<dbReference type="NCBIfam" id="TIGR03026">
    <property type="entry name" value="NDP-sugDHase"/>
    <property type="match status" value="1"/>
</dbReference>
<dbReference type="GO" id="GO:0006065">
    <property type="term" value="P:UDP-glucuronate biosynthetic process"/>
    <property type="evidence" value="ECO:0007669"/>
    <property type="project" value="UniProtKB-UniPathway"/>
</dbReference>
<keyword evidence="4" id="KW-0560">Oxidoreductase</keyword>
<evidence type="ECO:0000256" key="6">
    <source>
        <dbReference type="ARBA" id="ARBA00047473"/>
    </source>
</evidence>
<sequence>MRIVVVGTGYVGLVVGACLAENGNQVSCVDVDRTKIASLKEGKIPIYEPGLEELVHRNCAEKRLVFSDQLDKAVEESKIIFIAVGTPTGDDGAADLKHVTAVAREVGKAMNGYKVIVNKSTVPVGTAERVRKIIQEETTHSFSVVSNPEFLKQGAAIDDFMRPNRVVIGAEDSQAVEIMEELYGPLTRTGAPIMVMDCASAELAKYAANAMLATRISFMNEIANICELFGADVGHVRQAMASDHRIGSAFLFPGVGYGGSCFPKDIKALVKLAESRGYSSEILRSVEHVNQKQKLRLVEKISDRFGRDNLKGKRFGVWGLSFKPRTDDMREAPSIVIVNSLIEYGAEVIAYDPEAETSAQRIFGDKINLVKRSYDVLDGADALIVITEWNEFREPDFDRMRKLMRNPIIFDGRNLFSVEQMQAQGFEYISIGR</sequence>
<dbReference type="PIRSF" id="PIRSF500134">
    <property type="entry name" value="UDPglc_DH_bac"/>
    <property type="match status" value="1"/>
</dbReference>
<dbReference type="EC" id="1.1.1.22" evidence="3"/>
<comment type="catalytic activity">
    <reaction evidence="6">
        <text>UDP-alpha-D-glucose + 2 NAD(+) + H2O = UDP-alpha-D-glucuronate + 2 NADH + 3 H(+)</text>
        <dbReference type="Rhea" id="RHEA:23596"/>
        <dbReference type="ChEBI" id="CHEBI:15377"/>
        <dbReference type="ChEBI" id="CHEBI:15378"/>
        <dbReference type="ChEBI" id="CHEBI:57540"/>
        <dbReference type="ChEBI" id="CHEBI:57945"/>
        <dbReference type="ChEBI" id="CHEBI:58052"/>
        <dbReference type="ChEBI" id="CHEBI:58885"/>
        <dbReference type="EC" id="1.1.1.22"/>
    </reaction>
</comment>
<dbReference type="InterPro" id="IPR017476">
    <property type="entry name" value="UDP-Glc/GDP-Man"/>
</dbReference>
<evidence type="ECO:0000256" key="4">
    <source>
        <dbReference type="ARBA" id="ARBA00023002"/>
    </source>
</evidence>
<evidence type="ECO:0000313" key="8">
    <source>
        <dbReference type="EMBL" id="SVA32389.1"/>
    </source>
</evidence>
<evidence type="ECO:0000256" key="1">
    <source>
        <dbReference type="ARBA" id="ARBA00004701"/>
    </source>
</evidence>
<dbReference type="PANTHER" id="PTHR43750">
    <property type="entry name" value="UDP-GLUCOSE 6-DEHYDROGENASE TUAD"/>
    <property type="match status" value="1"/>
</dbReference>
<comment type="pathway">
    <text evidence="1">Nucleotide-sugar biosynthesis; UDP-alpha-D-glucuronate biosynthesis; UDP-alpha-D-glucuronate from UDP-alpha-D-glucose: step 1/1.</text>
</comment>
<evidence type="ECO:0000256" key="2">
    <source>
        <dbReference type="ARBA" id="ARBA00006601"/>
    </source>
</evidence>